<evidence type="ECO:0000313" key="2">
    <source>
        <dbReference type="Proteomes" id="UP000193648"/>
    </source>
</evidence>
<dbReference type="RefSeq" id="XP_021885360.1">
    <property type="nucleotide sequence ID" value="XM_022022763.1"/>
</dbReference>
<comment type="caution">
    <text evidence="1">The sequence shown here is derived from an EMBL/GenBank/DDBJ whole genome shotgun (WGS) entry which is preliminary data.</text>
</comment>
<protein>
    <submittedName>
        <fullName evidence="1">Uncharacterized protein</fullName>
    </submittedName>
</protein>
<sequence>MFNSYNINITPNLLQYSLRTQQEQATIRGNHSGTEKTNLLKTILTSSKRRNKKSYSVTCFQ</sequence>
<reference evidence="1 2" key="1">
    <citation type="submission" date="2016-07" db="EMBL/GenBank/DDBJ databases">
        <title>Pervasive Adenine N6-methylation of Active Genes in Fungi.</title>
        <authorList>
            <consortium name="DOE Joint Genome Institute"/>
            <person name="Mondo S.J."/>
            <person name="Dannebaum R.O."/>
            <person name="Kuo R.C."/>
            <person name="Labutti K."/>
            <person name="Haridas S."/>
            <person name="Kuo A."/>
            <person name="Salamov A."/>
            <person name="Ahrendt S.R."/>
            <person name="Lipzen A."/>
            <person name="Sullivan W."/>
            <person name="Andreopoulos W.B."/>
            <person name="Clum A."/>
            <person name="Lindquist E."/>
            <person name="Daum C."/>
            <person name="Ramamoorthy G.K."/>
            <person name="Gryganskyi A."/>
            <person name="Culley D."/>
            <person name="Magnuson J.K."/>
            <person name="James T.Y."/>
            <person name="O'Malley M.A."/>
            <person name="Stajich J.E."/>
            <person name="Spatafora J.W."/>
            <person name="Visel A."/>
            <person name="Grigoriev I.V."/>
        </authorList>
    </citation>
    <scope>NUCLEOTIDE SEQUENCE [LARGE SCALE GENOMIC DNA]</scope>
    <source>
        <strain evidence="1 2">NRRL 3116</strain>
    </source>
</reference>
<dbReference type="GeneID" id="33564607"/>
<dbReference type="EMBL" id="MCFF01000003">
    <property type="protein sequence ID" value="ORZ27657.1"/>
    <property type="molecule type" value="Genomic_DNA"/>
</dbReference>
<dbReference type="AlphaFoldDB" id="A0A1Y2GZC6"/>
<dbReference type="Proteomes" id="UP000193648">
    <property type="component" value="Unassembled WGS sequence"/>
</dbReference>
<evidence type="ECO:0000313" key="1">
    <source>
        <dbReference type="EMBL" id="ORZ27657.1"/>
    </source>
</evidence>
<dbReference type="InParanoid" id="A0A1Y2GZC6"/>
<organism evidence="1 2">
    <name type="scientific">Lobosporangium transversale</name>
    <dbReference type="NCBI Taxonomy" id="64571"/>
    <lineage>
        <taxon>Eukaryota</taxon>
        <taxon>Fungi</taxon>
        <taxon>Fungi incertae sedis</taxon>
        <taxon>Mucoromycota</taxon>
        <taxon>Mortierellomycotina</taxon>
        <taxon>Mortierellomycetes</taxon>
        <taxon>Mortierellales</taxon>
        <taxon>Mortierellaceae</taxon>
        <taxon>Lobosporangium</taxon>
    </lineage>
</organism>
<gene>
    <name evidence="1" type="ORF">BCR41DRAFT_345660</name>
</gene>
<proteinExistence type="predicted"/>
<name>A0A1Y2GZC6_9FUNG</name>
<keyword evidence="2" id="KW-1185">Reference proteome</keyword>
<accession>A0A1Y2GZC6</accession>